<evidence type="ECO:0000256" key="3">
    <source>
        <dbReference type="ARBA" id="ARBA00023125"/>
    </source>
</evidence>
<dbReference type="GO" id="GO:0006351">
    <property type="term" value="P:DNA-templated transcription"/>
    <property type="evidence" value="ECO:0007669"/>
    <property type="project" value="TreeGrafter"/>
</dbReference>
<dbReference type="InterPro" id="IPR058163">
    <property type="entry name" value="LysR-type_TF_proteobact-type"/>
</dbReference>
<dbReference type="PANTHER" id="PTHR30537">
    <property type="entry name" value="HTH-TYPE TRANSCRIPTIONAL REGULATOR"/>
    <property type="match status" value="1"/>
</dbReference>
<dbReference type="Gene3D" id="1.10.10.10">
    <property type="entry name" value="Winged helix-like DNA-binding domain superfamily/Winged helix DNA-binding domain"/>
    <property type="match status" value="1"/>
</dbReference>
<dbReference type="Proteomes" id="UP000235584">
    <property type="component" value="Chromosome"/>
</dbReference>
<organism evidence="5 6">
    <name type="scientific">Bacteriovorax stolpii</name>
    <name type="common">Bdellovibrio stolpii</name>
    <dbReference type="NCBI Taxonomy" id="960"/>
    <lineage>
        <taxon>Bacteria</taxon>
        <taxon>Pseudomonadati</taxon>
        <taxon>Bdellovibrionota</taxon>
        <taxon>Bacteriovoracia</taxon>
        <taxon>Bacteriovoracales</taxon>
        <taxon>Bacteriovoracaceae</taxon>
        <taxon>Bacteriovorax</taxon>
    </lineage>
</organism>
<dbReference type="Pfam" id="PF03466">
    <property type="entry name" value="LysR_substrate"/>
    <property type="match status" value="1"/>
</dbReference>
<dbReference type="FunFam" id="1.10.10.10:FF:000001">
    <property type="entry name" value="LysR family transcriptional regulator"/>
    <property type="match status" value="1"/>
</dbReference>
<evidence type="ECO:0000256" key="1">
    <source>
        <dbReference type="ARBA" id="ARBA00009437"/>
    </source>
</evidence>
<evidence type="ECO:0000256" key="2">
    <source>
        <dbReference type="ARBA" id="ARBA00023015"/>
    </source>
</evidence>
<keyword evidence="4" id="KW-0804">Transcription</keyword>
<dbReference type="RefSeq" id="WP_102244177.1">
    <property type="nucleotide sequence ID" value="NZ_CP025704.1"/>
</dbReference>
<name>A0A2K9NTN2_BACTC</name>
<dbReference type="PANTHER" id="PTHR30537:SF5">
    <property type="entry name" value="HTH-TYPE TRANSCRIPTIONAL ACTIVATOR TTDR-RELATED"/>
    <property type="match status" value="1"/>
</dbReference>
<dbReference type="InterPro" id="IPR005119">
    <property type="entry name" value="LysR_subst-bd"/>
</dbReference>
<comment type="similarity">
    <text evidence="1">Belongs to the LysR transcriptional regulatory family.</text>
</comment>
<dbReference type="InterPro" id="IPR036390">
    <property type="entry name" value="WH_DNA-bd_sf"/>
</dbReference>
<gene>
    <name evidence="5" type="ORF">C0V70_12385</name>
</gene>
<dbReference type="GO" id="GO:0043565">
    <property type="term" value="F:sequence-specific DNA binding"/>
    <property type="evidence" value="ECO:0007669"/>
    <property type="project" value="TreeGrafter"/>
</dbReference>
<dbReference type="InterPro" id="IPR036388">
    <property type="entry name" value="WH-like_DNA-bd_sf"/>
</dbReference>
<dbReference type="OrthoDB" id="5291518at2"/>
<keyword evidence="6" id="KW-1185">Reference proteome</keyword>
<dbReference type="Gene3D" id="3.40.190.290">
    <property type="match status" value="1"/>
</dbReference>
<dbReference type="AlphaFoldDB" id="A0A2K9NTN2"/>
<dbReference type="CDD" id="cd08422">
    <property type="entry name" value="PBP2_CrgA_like"/>
    <property type="match status" value="1"/>
</dbReference>
<dbReference type="GO" id="GO:0003700">
    <property type="term" value="F:DNA-binding transcription factor activity"/>
    <property type="evidence" value="ECO:0007669"/>
    <property type="project" value="InterPro"/>
</dbReference>
<evidence type="ECO:0000313" key="6">
    <source>
        <dbReference type="Proteomes" id="UP000235584"/>
    </source>
</evidence>
<evidence type="ECO:0000313" key="5">
    <source>
        <dbReference type="EMBL" id="AUN98886.1"/>
    </source>
</evidence>
<keyword evidence="3" id="KW-0238">DNA-binding</keyword>
<dbReference type="SUPFAM" id="SSF46785">
    <property type="entry name" value="Winged helix' DNA-binding domain"/>
    <property type="match status" value="1"/>
</dbReference>
<accession>A0A2K9NTN2</accession>
<evidence type="ECO:0000256" key="4">
    <source>
        <dbReference type="ARBA" id="ARBA00023163"/>
    </source>
</evidence>
<sequence length="294" mass="32897">MSLDGIEIFVKVVQAGSFSGAAKLMGMPTTTVSGKIQALERRLGTTLIHRTTRKLSVTEAGSAYYQRCLKALEEIEAGENELANVKVELTGTLRITTVPDIGHSFLPYYVKSYLAAHPKMNIELILTNRVVDLVAEGVDLAFRLGQLKDSSLIARKFTDLKGSLWATAPFIKKYGMPTNPKELKKFPFVKFSSAFNPLLLTNGKDNVEVYPEGVITVDDMQTAKSFTLESMGIGLIPDYLCVQEEKNKKLVKILPKWTWKAFVTVSFVYPPQRFVSPKTQSFIEWCLKHPPRED</sequence>
<keyword evidence="2" id="KW-0805">Transcription regulation</keyword>
<dbReference type="PROSITE" id="PS50931">
    <property type="entry name" value="HTH_LYSR"/>
    <property type="match status" value="1"/>
</dbReference>
<protein>
    <submittedName>
        <fullName evidence="5">Uncharacterized protein</fullName>
    </submittedName>
</protein>
<dbReference type="InterPro" id="IPR000847">
    <property type="entry name" value="LysR_HTH_N"/>
</dbReference>
<dbReference type="SUPFAM" id="SSF53850">
    <property type="entry name" value="Periplasmic binding protein-like II"/>
    <property type="match status" value="1"/>
</dbReference>
<dbReference type="EMBL" id="CP025704">
    <property type="protein sequence ID" value="AUN98886.1"/>
    <property type="molecule type" value="Genomic_DNA"/>
</dbReference>
<proteinExistence type="inferred from homology"/>
<dbReference type="KEGG" id="bsto:C0V70_12385"/>
<reference evidence="5 6" key="1">
    <citation type="submission" date="2018-01" db="EMBL/GenBank/DDBJ databases">
        <title>Complete genome sequence of Bacteriovorax stolpii DSM12778.</title>
        <authorList>
            <person name="Tang B."/>
            <person name="Chang J."/>
        </authorList>
    </citation>
    <scope>NUCLEOTIDE SEQUENCE [LARGE SCALE GENOMIC DNA]</scope>
    <source>
        <strain evidence="5 6">DSM 12778</strain>
    </source>
</reference>
<dbReference type="Pfam" id="PF00126">
    <property type="entry name" value="HTH_1"/>
    <property type="match status" value="1"/>
</dbReference>